<organism evidence="2 3">
    <name type="scientific">Desulfofustis glycolicus DSM 9705</name>
    <dbReference type="NCBI Taxonomy" id="1121409"/>
    <lineage>
        <taxon>Bacteria</taxon>
        <taxon>Pseudomonadati</taxon>
        <taxon>Thermodesulfobacteriota</taxon>
        <taxon>Desulfobulbia</taxon>
        <taxon>Desulfobulbales</taxon>
        <taxon>Desulfocapsaceae</taxon>
        <taxon>Desulfofustis</taxon>
    </lineage>
</organism>
<evidence type="ECO:0000259" key="1">
    <source>
        <dbReference type="Pfam" id="PF01926"/>
    </source>
</evidence>
<evidence type="ECO:0000313" key="2">
    <source>
        <dbReference type="EMBL" id="SHH89894.1"/>
    </source>
</evidence>
<protein>
    <submittedName>
        <fullName evidence="2">50S ribosome-binding GTPase</fullName>
    </submittedName>
</protein>
<sequence length="472" mass="53134">MIPEIAIIGHPNEGKSSVLSTLAEDDTVRISPFPGETRRCRTFPIVIDNREIMRFTDTPGFQNPARLLAELRRSGETGPAGLRHLVELTASQLEFREDHELLQPLVRGAGVIYVVDGSRPLRQIDKAEMELLRLIGRPRMAVINCKRNEQGFLQAWKDELGQHFNSWRLFNAHRATYAERIDLLTALQAIDQDWQPVLAEVVRTFQQDWQQRCRRSAEIICSLLTEILSLQLTHQCRPQDDEEMLRTRLLERYGGAVAQAEKKAQQQIRTLFKHNIFNCELPPHSILHEDLLSERAWQLLGLTRQQLILLGLFSGAAVGAGVDVAALGHGLGLFTALGSAAGVFGALSGRKRLKTGASLLGLRLAGAELHVGPAKDISLMFVLINRELLFFSHIINWAHGRRDYSEQPGKQQHTSPDTFTDTWSAAELRTCHAFFRSARRTVPPSGDDVSEQMENIIVKTLMNISLDTREQR</sequence>
<dbReference type="InterPro" id="IPR027417">
    <property type="entry name" value="P-loop_NTPase"/>
</dbReference>
<evidence type="ECO:0000313" key="3">
    <source>
        <dbReference type="Proteomes" id="UP000184139"/>
    </source>
</evidence>
<gene>
    <name evidence="2" type="ORF">SAMN02745124_02463</name>
</gene>
<dbReference type="Proteomes" id="UP000184139">
    <property type="component" value="Unassembled WGS sequence"/>
</dbReference>
<name>A0A1M5WS02_9BACT</name>
<dbReference type="AlphaFoldDB" id="A0A1M5WS02"/>
<dbReference type="OrthoDB" id="5406017at2"/>
<dbReference type="SUPFAM" id="SSF52540">
    <property type="entry name" value="P-loop containing nucleoside triphosphate hydrolases"/>
    <property type="match status" value="1"/>
</dbReference>
<dbReference type="InterPro" id="IPR006073">
    <property type="entry name" value="GTP-bd"/>
</dbReference>
<dbReference type="InterPro" id="IPR021871">
    <property type="entry name" value="DUF3482"/>
</dbReference>
<dbReference type="Pfam" id="PF01926">
    <property type="entry name" value="MMR_HSR1"/>
    <property type="match status" value="1"/>
</dbReference>
<reference evidence="2 3" key="1">
    <citation type="submission" date="2016-11" db="EMBL/GenBank/DDBJ databases">
        <authorList>
            <person name="Jaros S."/>
            <person name="Januszkiewicz K."/>
            <person name="Wedrychowicz H."/>
        </authorList>
    </citation>
    <scope>NUCLEOTIDE SEQUENCE [LARGE SCALE GENOMIC DNA]</scope>
    <source>
        <strain evidence="2 3">DSM 9705</strain>
    </source>
</reference>
<dbReference type="Pfam" id="PF11981">
    <property type="entry name" value="DUF3482"/>
    <property type="match status" value="1"/>
</dbReference>
<accession>A0A1M5WS02</accession>
<proteinExistence type="predicted"/>
<feature type="domain" description="G" evidence="1">
    <location>
        <begin position="4"/>
        <end position="144"/>
    </location>
</feature>
<dbReference type="EMBL" id="FQXS01000014">
    <property type="protein sequence ID" value="SHH89894.1"/>
    <property type="molecule type" value="Genomic_DNA"/>
</dbReference>
<dbReference type="GO" id="GO:0005525">
    <property type="term" value="F:GTP binding"/>
    <property type="evidence" value="ECO:0007669"/>
    <property type="project" value="InterPro"/>
</dbReference>
<dbReference type="RefSeq" id="WP_073376429.1">
    <property type="nucleotide sequence ID" value="NZ_FQXS01000014.1"/>
</dbReference>
<keyword evidence="3" id="KW-1185">Reference proteome</keyword>
<dbReference type="STRING" id="1121409.SAMN02745124_02463"/>
<dbReference type="Gene3D" id="3.40.50.300">
    <property type="entry name" value="P-loop containing nucleotide triphosphate hydrolases"/>
    <property type="match status" value="1"/>
</dbReference>